<keyword evidence="1" id="KW-1133">Transmembrane helix</keyword>
<evidence type="ECO:0000313" key="4">
    <source>
        <dbReference type="WBParaSite" id="EVEC_0000408001-mRNA-1"/>
    </source>
</evidence>
<keyword evidence="1" id="KW-0472">Membrane</keyword>
<dbReference type="Proteomes" id="UP000274131">
    <property type="component" value="Unassembled WGS sequence"/>
</dbReference>
<accession>A0A0N4V266</accession>
<dbReference type="OrthoDB" id="5775165at2759"/>
<evidence type="ECO:0000256" key="1">
    <source>
        <dbReference type="SAM" id="Phobius"/>
    </source>
</evidence>
<dbReference type="EMBL" id="UXUI01007684">
    <property type="protein sequence ID" value="VDD88646.1"/>
    <property type="molecule type" value="Genomic_DNA"/>
</dbReference>
<feature type="transmembrane region" description="Helical" evidence="1">
    <location>
        <begin position="104"/>
        <end position="122"/>
    </location>
</feature>
<evidence type="ECO:0000313" key="3">
    <source>
        <dbReference type="Proteomes" id="UP000274131"/>
    </source>
</evidence>
<dbReference type="WBParaSite" id="EVEC_0000408001-mRNA-1">
    <property type="protein sequence ID" value="EVEC_0000408001-mRNA-1"/>
    <property type="gene ID" value="EVEC_0000408001"/>
</dbReference>
<protein>
    <submittedName>
        <fullName evidence="4">CC domain-containing protein</fullName>
    </submittedName>
</protein>
<name>A0A0N4V266_ENTVE</name>
<reference evidence="4" key="1">
    <citation type="submission" date="2016-04" db="UniProtKB">
        <authorList>
            <consortium name="WormBaseParasite"/>
        </authorList>
    </citation>
    <scope>IDENTIFICATION</scope>
</reference>
<organism evidence="4">
    <name type="scientific">Enterobius vermicularis</name>
    <name type="common">Human pinworm</name>
    <dbReference type="NCBI Taxonomy" id="51028"/>
    <lineage>
        <taxon>Eukaryota</taxon>
        <taxon>Metazoa</taxon>
        <taxon>Ecdysozoa</taxon>
        <taxon>Nematoda</taxon>
        <taxon>Chromadorea</taxon>
        <taxon>Rhabditida</taxon>
        <taxon>Spirurina</taxon>
        <taxon>Oxyuridomorpha</taxon>
        <taxon>Oxyuroidea</taxon>
        <taxon>Oxyuridae</taxon>
        <taxon>Enterobius</taxon>
    </lineage>
</organism>
<sequence length="366" mass="41719">MELCFRSGLKAVKVPLFSVICISAPLFIKQLNLQYLRKMIHRNELVLVALLNLAIYVIIISMLTSCDISVLKIEVWSYDGRLKIDLRWLHKSSNDVLMFKPKKMLNGLIILTLVIIIGVEAVKLPIRRTKRYSYYTCGVWPNQYTSLIPCDSYGSNAVCSNTGHYMGRRCIYSSDCSMLEAPSSCLDGLCCSIPYVTPATAPLCGGISQSGGYCTNGFCSDGYVCTASNICCHCYAGSDAGKPKVKKKYCSNKIAPFLRILLRCMLQQWMPNWIQLFQHRKLNRFVWIQNTLYFWSMPNWIFMFGRTVLLCNITNINDNRIINIKLPIKCHIHGVLNPADDNWLTYQRVVKSCCHINEDAKKEKPK</sequence>
<keyword evidence="1" id="KW-0812">Transmembrane</keyword>
<proteinExistence type="predicted"/>
<dbReference type="STRING" id="51028.A0A0N4V266"/>
<dbReference type="AlphaFoldDB" id="A0A0N4V266"/>
<gene>
    <name evidence="2" type="ORF">EVEC_LOCUS3788</name>
</gene>
<feature type="transmembrane region" description="Helical" evidence="1">
    <location>
        <begin position="45"/>
        <end position="64"/>
    </location>
</feature>
<reference evidence="2 3" key="2">
    <citation type="submission" date="2018-10" db="EMBL/GenBank/DDBJ databases">
        <authorList>
            <consortium name="Pathogen Informatics"/>
        </authorList>
    </citation>
    <scope>NUCLEOTIDE SEQUENCE [LARGE SCALE GENOMIC DNA]</scope>
</reference>
<keyword evidence="3" id="KW-1185">Reference proteome</keyword>
<evidence type="ECO:0000313" key="2">
    <source>
        <dbReference type="EMBL" id="VDD88646.1"/>
    </source>
</evidence>